<dbReference type="GO" id="GO:0006351">
    <property type="term" value="P:DNA-templated transcription"/>
    <property type="evidence" value="ECO:0007669"/>
    <property type="project" value="InterPro"/>
</dbReference>
<evidence type="ECO:0000313" key="9">
    <source>
        <dbReference type="WBParaSite" id="SMTH1_69130.1"/>
    </source>
</evidence>
<dbReference type="InterPro" id="IPR007080">
    <property type="entry name" value="RNA_pol_Rpb1_1"/>
</dbReference>
<comment type="similarity">
    <text evidence="1">Belongs to the RNA polymerase beta' chain family.</text>
</comment>
<dbReference type="AlphaFoldDB" id="A0AA85BNF9"/>
<dbReference type="SUPFAM" id="SSF64484">
    <property type="entry name" value="beta and beta-prime subunits of DNA dependent RNA-polymerase"/>
    <property type="match status" value="1"/>
</dbReference>
<dbReference type="InterPro" id="IPR045867">
    <property type="entry name" value="DNA-dir_RpoC_beta_prime"/>
</dbReference>
<keyword evidence="5" id="KW-0548">Nucleotidyltransferase</keyword>
<dbReference type="GO" id="GO:0003677">
    <property type="term" value="F:DNA binding"/>
    <property type="evidence" value="ECO:0007669"/>
    <property type="project" value="InterPro"/>
</dbReference>
<evidence type="ECO:0000256" key="5">
    <source>
        <dbReference type="ARBA" id="ARBA00022695"/>
    </source>
</evidence>
<name>A0AA85BNF9_9TREM</name>
<dbReference type="InterPro" id="IPR044893">
    <property type="entry name" value="RNA_pol_Rpb1_clamp_domain"/>
</dbReference>
<protein>
    <recommendedName>
        <fullName evidence="2">DNA-directed RNA polymerase</fullName>
        <ecNumber evidence="2">2.7.7.6</ecNumber>
    </recommendedName>
</protein>
<evidence type="ECO:0000256" key="1">
    <source>
        <dbReference type="ARBA" id="ARBA00006460"/>
    </source>
</evidence>
<sequence>MNRTNVGQIAGLRYGFYSPDEIRRLSVRKVTNDLAFDKFTGRGVDGGLHDVNFGVIGYSETCAHCGMDFTDCPGHCGHIEFSKPVFNPFMFDVLYKIVKSFCFGCFRLYSAEYLASALYLLGAPVSKLPGKMKALEIKELEGLSGDDLRQLAIRNLATRPRAPCKLCGSGSWGLRHISKQQLVLHPISIAGGNRSKARMKEELEEDCSDLLEGCK</sequence>
<accession>A0AA85BNF9</accession>
<dbReference type="Proteomes" id="UP000050791">
    <property type="component" value="Unassembled WGS sequence"/>
</dbReference>
<proteinExistence type="inferred from homology"/>
<evidence type="ECO:0000256" key="4">
    <source>
        <dbReference type="ARBA" id="ARBA00022679"/>
    </source>
</evidence>
<dbReference type="GO" id="GO:0003899">
    <property type="term" value="F:DNA-directed RNA polymerase activity"/>
    <property type="evidence" value="ECO:0007669"/>
    <property type="project" value="UniProtKB-EC"/>
</dbReference>
<dbReference type="GO" id="GO:0005736">
    <property type="term" value="C:RNA polymerase I complex"/>
    <property type="evidence" value="ECO:0007669"/>
    <property type="project" value="TreeGrafter"/>
</dbReference>
<evidence type="ECO:0000256" key="2">
    <source>
        <dbReference type="ARBA" id="ARBA00012418"/>
    </source>
</evidence>
<reference evidence="9" key="1">
    <citation type="submission" date="2023-11" db="UniProtKB">
        <authorList>
            <consortium name="WormBaseParasite"/>
        </authorList>
    </citation>
    <scope>IDENTIFICATION</scope>
</reference>
<dbReference type="Gene3D" id="4.10.860.120">
    <property type="entry name" value="RNA polymerase II, clamp domain"/>
    <property type="match status" value="1"/>
</dbReference>
<evidence type="ECO:0000256" key="3">
    <source>
        <dbReference type="ARBA" id="ARBA00022478"/>
    </source>
</evidence>
<keyword evidence="4" id="KW-0808">Transferase</keyword>
<dbReference type="Pfam" id="PF04997">
    <property type="entry name" value="RNA_pol_Rpb1_1"/>
    <property type="match status" value="1"/>
</dbReference>
<evidence type="ECO:0000256" key="6">
    <source>
        <dbReference type="ARBA" id="ARBA00023163"/>
    </source>
</evidence>
<feature type="domain" description="RNA polymerase Rpb1" evidence="7">
    <location>
        <begin position="8"/>
        <end position="125"/>
    </location>
</feature>
<dbReference type="PANTHER" id="PTHR19376:SF11">
    <property type="entry name" value="DNA-DIRECTED RNA POLYMERASE I SUBUNIT RPA1"/>
    <property type="match status" value="1"/>
</dbReference>
<evidence type="ECO:0000313" key="8">
    <source>
        <dbReference type="Proteomes" id="UP000050791"/>
    </source>
</evidence>
<organism evidence="8 9">
    <name type="scientific">Schistosoma mattheei</name>
    <dbReference type="NCBI Taxonomy" id="31246"/>
    <lineage>
        <taxon>Eukaryota</taxon>
        <taxon>Metazoa</taxon>
        <taxon>Spiralia</taxon>
        <taxon>Lophotrochozoa</taxon>
        <taxon>Platyhelminthes</taxon>
        <taxon>Trematoda</taxon>
        <taxon>Digenea</taxon>
        <taxon>Strigeidida</taxon>
        <taxon>Schistosomatoidea</taxon>
        <taxon>Schistosomatidae</taxon>
        <taxon>Schistosoma</taxon>
    </lineage>
</organism>
<evidence type="ECO:0000259" key="7">
    <source>
        <dbReference type="Pfam" id="PF04997"/>
    </source>
</evidence>
<keyword evidence="3" id="KW-0240">DNA-directed RNA polymerase</keyword>
<dbReference type="PANTHER" id="PTHR19376">
    <property type="entry name" value="DNA-DIRECTED RNA POLYMERASE"/>
    <property type="match status" value="1"/>
</dbReference>
<dbReference type="EC" id="2.7.7.6" evidence="2"/>
<keyword evidence="6" id="KW-0804">Transcription</keyword>
<dbReference type="WBParaSite" id="SMTH1_69130.1">
    <property type="protein sequence ID" value="SMTH1_69130.1"/>
    <property type="gene ID" value="SMTH1_69130"/>
</dbReference>